<proteinExistence type="predicted"/>
<dbReference type="InterPro" id="IPR001841">
    <property type="entry name" value="Znf_RING"/>
</dbReference>
<evidence type="ECO:0000256" key="3">
    <source>
        <dbReference type="ARBA" id="ARBA00022833"/>
    </source>
</evidence>
<dbReference type="GO" id="GO:0004842">
    <property type="term" value="F:ubiquitin-protein transferase activity"/>
    <property type="evidence" value="ECO:0007669"/>
    <property type="project" value="TreeGrafter"/>
</dbReference>
<dbReference type="Pfam" id="PF13920">
    <property type="entry name" value="zf-C3HC4_3"/>
    <property type="match status" value="1"/>
</dbReference>
<keyword evidence="3" id="KW-0862">Zinc</keyword>
<dbReference type="KEGG" id="tet:TTHERM_01205270"/>
<keyword evidence="5" id="KW-0472">Membrane</keyword>
<dbReference type="InterPro" id="IPR051652">
    <property type="entry name" value="MDM2_MDM4_MUL1"/>
</dbReference>
<evidence type="ECO:0000256" key="4">
    <source>
        <dbReference type="PROSITE-ProRule" id="PRU00175"/>
    </source>
</evidence>
<dbReference type="OrthoDB" id="299469at2759"/>
<feature type="domain" description="RING-type" evidence="6">
    <location>
        <begin position="320"/>
        <end position="357"/>
    </location>
</feature>
<keyword evidence="8" id="KW-1185">Reference proteome</keyword>
<dbReference type="EMBL" id="GG662483">
    <property type="protein sequence ID" value="EAR82291.3"/>
    <property type="molecule type" value="Genomic_DNA"/>
</dbReference>
<dbReference type="HOGENOM" id="CLU_722592_0_0_1"/>
<dbReference type="CDD" id="cd16649">
    <property type="entry name" value="mRING-HC-C3HC5_CGRF1-like"/>
    <property type="match status" value="1"/>
</dbReference>
<evidence type="ECO:0000313" key="8">
    <source>
        <dbReference type="Proteomes" id="UP000009168"/>
    </source>
</evidence>
<dbReference type="PANTHER" id="PTHR12183:SF32">
    <property type="entry name" value="MITOCHONDRIAL E3 UBIQUITIN PROTEIN LIGASE 1"/>
    <property type="match status" value="1"/>
</dbReference>
<accession>Q22AI3</accession>
<evidence type="ECO:0000256" key="5">
    <source>
        <dbReference type="SAM" id="Phobius"/>
    </source>
</evidence>
<dbReference type="AlphaFoldDB" id="Q22AI3"/>
<evidence type="ECO:0000256" key="2">
    <source>
        <dbReference type="ARBA" id="ARBA00022771"/>
    </source>
</evidence>
<dbReference type="Gene3D" id="3.30.40.10">
    <property type="entry name" value="Zinc/RING finger domain, C3HC4 (zinc finger)"/>
    <property type="match status" value="1"/>
</dbReference>
<dbReference type="STRING" id="312017.Q22AI3"/>
<evidence type="ECO:0000259" key="6">
    <source>
        <dbReference type="PROSITE" id="PS50089"/>
    </source>
</evidence>
<dbReference type="GeneID" id="7832192"/>
<name>Q22AI3_TETTS</name>
<evidence type="ECO:0000313" key="7">
    <source>
        <dbReference type="EMBL" id="EAR82291.3"/>
    </source>
</evidence>
<organism evidence="7 8">
    <name type="scientific">Tetrahymena thermophila (strain SB210)</name>
    <dbReference type="NCBI Taxonomy" id="312017"/>
    <lineage>
        <taxon>Eukaryota</taxon>
        <taxon>Sar</taxon>
        <taxon>Alveolata</taxon>
        <taxon>Ciliophora</taxon>
        <taxon>Intramacronucleata</taxon>
        <taxon>Oligohymenophorea</taxon>
        <taxon>Hymenostomatida</taxon>
        <taxon>Tetrahymenina</taxon>
        <taxon>Tetrahymenidae</taxon>
        <taxon>Tetrahymena</taxon>
    </lineage>
</organism>
<keyword evidence="5" id="KW-1133">Transmembrane helix</keyword>
<gene>
    <name evidence="7" type="ORF">TTHERM_01205270</name>
</gene>
<sequence>MEIIGYGGLFISMGVTIGQFLKNYGILNLKYKRLEQLQVSTPQQLVDEIEKELQQNLVASNLSFIRKNQVFIEGVISSNHLVKSILVQGLEVLYSLFYQKELFTRREYSKNAFFPLLLPESEKKFVKIASNLFLKDYESPQVCDIQKKPNTNIQAALVLLQMKANFVKRGIFSNIMHSIIDFTKLLLTITYLKFNYLRKKGTHEGTLDVEMGLKNNSLVTIFGDIIYDVRNKKLVMENPLYILKDKEQLLKLLQKRLMQRRIFILILSIPFLIGGFMFLKKLIEVVQKYIQIKRDKLITHLREKMDLIAQDKNIGDNQKCNICYSNLRNIILKPCLHMCLCYSCLKRIKKQECPICKAEIISYIELFLK</sequence>
<feature type="transmembrane region" description="Helical" evidence="5">
    <location>
        <begin position="6"/>
        <end position="24"/>
    </location>
</feature>
<dbReference type="SUPFAM" id="SSF57850">
    <property type="entry name" value="RING/U-box"/>
    <property type="match status" value="1"/>
</dbReference>
<feature type="transmembrane region" description="Helical" evidence="5">
    <location>
        <begin position="262"/>
        <end position="279"/>
    </location>
</feature>
<dbReference type="GO" id="GO:0008270">
    <property type="term" value="F:zinc ion binding"/>
    <property type="evidence" value="ECO:0007669"/>
    <property type="project" value="UniProtKB-KW"/>
</dbReference>
<dbReference type="InterPro" id="IPR013083">
    <property type="entry name" value="Znf_RING/FYVE/PHD"/>
</dbReference>
<dbReference type="PROSITE" id="PS50089">
    <property type="entry name" value="ZF_RING_2"/>
    <property type="match status" value="1"/>
</dbReference>
<keyword evidence="2 4" id="KW-0863">Zinc-finger</keyword>
<reference evidence="8" key="1">
    <citation type="journal article" date="2006" name="PLoS Biol.">
        <title>Macronuclear genome sequence of the ciliate Tetrahymena thermophila, a model eukaryote.</title>
        <authorList>
            <person name="Eisen J.A."/>
            <person name="Coyne R.S."/>
            <person name="Wu M."/>
            <person name="Wu D."/>
            <person name="Thiagarajan M."/>
            <person name="Wortman J.R."/>
            <person name="Badger J.H."/>
            <person name="Ren Q."/>
            <person name="Amedeo P."/>
            <person name="Jones K.M."/>
            <person name="Tallon L.J."/>
            <person name="Delcher A.L."/>
            <person name="Salzberg S.L."/>
            <person name="Silva J.C."/>
            <person name="Haas B.J."/>
            <person name="Majoros W.H."/>
            <person name="Farzad M."/>
            <person name="Carlton J.M."/>
            <person name="Smith R.K. Jr."/>
            <person name="Garg J."/>
            <person name="Pearlman R.E."/>
            <person name="Karrer K.M."/>
            <person name="Sun L."/>
            <person name="Manning G."/>
            <person name="Elde N.C."/>
            <person name="Turkewitz A.P."/>
            <person name="Asai D.J."/>
            <person name="Wilkes D.E."/>
            <person name="Wang Y."/>
            <person name="Cai H."/>
            <person name="Collins K."/>
            <person name="Stewart B.A."/>
            <person name="Lee S.R."/>
            <person name="Wilamowska K."/>
            <person name="Weinberg Z."/>
            <person name="Ruzzo W.L."/>
            <person name="Wloga D."/>
            <person name="Gaertig J."/>
            <person name="Frankel J."/>
            <person name="Tsao C.-C."/>
            <person name="Gorovsky M.A."/>
            <person name="Keeling P.J."/>
            <person name="Waller R.F."/>
            <person name="Patron N.J."/>
            <person name="Cherry J.M."/>
            <person name="Stover N.A."/>
            <person name="Krieger C.J."/>
            <person name="del Toro C."/>
            <person name="Ryder H.F."/>
            <person name="Williamson S.C."/>
            <person name="Barbeau R.A."/>
            <person name="Hamilton E.P."/>
            <person name="Orias E."/>
        </authorList>
    </citation>
    <scope>NUCLEOTIDE SEQUENCE [LARGE SCALE GENOMIC DNA]</scope>
    <source>
        <strain evidence="8">SB210</strain>
    </source>
</reference>
<dbReference type="RefSeq" id="XP_001029954.3">
    <property type="nucleotide sequence ID" value="XM_001029954.3"/>
</dbReference>
<evidence type="ECO:0000256" key="1">
    <source>
        <dbReference type="ARBA" id="ARBA00022723"/>
    </source>
</evidence>
<keyword evidence="5" id="KW-0812">Transmembrane</keyword>
<dbReference type="InParanoid" id="Q22AI3"/>
<dbReference type="SMART" id="SM00184">
    <property type="entry name" value="RING"/>
    <property type="match status" value="1"/>
</dbReference>
<dbReference type="PANTHER" id="PTHR12183">
    <property type="entry name" value="MITOCHONDRIAL UBIQUITIN LIGASE ACTIVATOR OF NFKB 1"/>
    <property type="match status" value="1"/>
</dbReference>
<dbReference type="Proteomes" id="UP000009168">
    <property type="component" value="Unassembled WGS sequence"/>
</dbReference>
<protein>
    <submittedName>
        <fullName evidence="7">Zinc finger, C3HC4 type (RING finger) protein</fullName>
    </submittedName>
</protein>
<dbReference type="GO" id="GO:0016567">
    <property type="term" value="P:protein ubiquitination"/>
    <property type="evidence" value="ECO:0007669"/>
    <property type="project" value="TreeGrafter"/>
</dbReference>
<keyword evidence="1" id="KW-0479">Metal-binding</keyword>